<name>A0AAV9PU25_9PEZI</name>
<dbReference type="GeneID" id="89922339"/>
<sequence length="116" mass="13000">METLRTPERKGASSVLNIIKIFDGPCYTCINNKSVAEAPAPVDADGNEIEKPAPGVCHADCEKNAKQCRVTQKRIRKLLADQLKIKDPKTENVTVPEEIYDEDRYYRFGFGCHDTA</sequence>
<evidence type="ECO:0000313" key="2">
    <source>
        <dbReference type="Proteomes" id="UP001337655"/>
    </source>
</evidence>
<comment type="caution">
    <text evidence="1">The sequence shown here is derived from an EMBL/GenBank/DDBJ whole genome shotgun (WGS) entry which is preliminary data.</text>
</comment>
<protein>
    <submittedName>
        <fullName evidence="1">Uncharacterized protein</fullName>
    </submittedName>
</protein>
<dbReference type="RefSeq" id="XP_064664488.1">
    <property type="nucleotide sequence ID" value="XM_064798254.1"/>
</dbReference>
<dbReference type="EMBL" id="JAVRRT010000001">
    <property type="protein sequence ID" value="KAK5175850.1"/>
    <property type="molecule type" value="Genomic_DNA"/>
</dbReference>
<accession>A0AAV9PU25</accession>
<reference evidence="1 2" key="1">
    <citation type="submission" date="2023-08" db="EMBL/GenBank/DDBJ databases">
        <title>Black Yeasts Isolated from many extreme environments.</title>
        <authorList>
            <person name="Coleine C."/>
            <person name="Stajich J.E."/>
            <person name="Selbmann L."/>
        </authorList>
    </citation>
    <scope>NUCLEOTIDE SEQUENCE [LARGE SCALE GENOMIC DNA]</scope>
    <source>
        <strain evidence="1 2">CCFEE 5935</strain>
    </source>
</reference>
<organism evidence="1 2">
    <name type="scientific">Saxophila tyrrhenica</name>
    <dbReference type="NCBI Taxonomy" id="1690608"/>
    <lineage>
        <taxon>Eukaryota</taxon>
        <taxon>Fungi</taxon>
        <taxon>Dikarya</taxon>
        <taxon>Ascomycota</taxon>
        <taxon>Pezizomycotina</taxon>
        <taxon>Dothideomycetes</taxon>
        <taxon>Dothideomycetidae</taxon>
        <taxon>Mycosphaerellales</taxon>
        <taxon>Extremaceae</taxon>
        <taxon>Saxophila</taxon>
    </lineage>
</organism>
<dbReference type="Proteomes" id="UP001337655">
    <property type="component" value="Unassembled WGS sequence"/>
</dbReference>
<keyword evidence="2" id="KW-1185">Reference proteome</keyword>
<dbReference type="AlphaFoldDB" id="A0AAV9PU25"/>
<proteinExistence type="predicted"/>
<gene>
    <name evidence="1" type="ORF">LTR77_000990</name>
</gene>
<evidence type="ECO:0000313" key="1">
    <source>
        <dbReference type="EMBL" id="KAK5175850.1"/>
    </source>
</evidence>